<evidence type="ECO:0000313" key="2">
    <source>
        <dbReference type="EMBL" id="GHA18174.1"/>
    </source>
</evidence>
<feature type="region of interest" description="Disordered" evidence="1">
    <location>
        <begin position="175"/>
        <end position="236"/>
    </location>
</feature>
<gene>
    <name evidence="2" type="ORF">GCM10010345_23600</name>
</gene>
<keyword evidence="3" id="KW-1185">Reference proteome</keyword>
<comment type="caution">
    <text evidence="2">The sequence shown here is derived from an EMBL/GenBank/DDBJ whole genome shotgun (WGS) entry which is preliminary data.</text>
</comment>
<dbReference type="Proteomes" id="UP000653644">
    <property type="component" value="Unassembled WGS sequence"/>
</dbReference>
<dbReference type="EMBL" id="BMVN01000006">
    <property type="protein sequence ID" value="GHA18174.1"/>
    <property type="molecule type" value="Genomic_DNA"/>
</dbReference>
<reference evidence="3" key="1">
    <citation type="journal article" date="2019" name="Int. J. Syst. Evol. Microbiol.">
        <title>The Global Catalogue of Microorganisms (GCM) 10K type strain sequencing project: providing services to taxonomists for standard genome sequencing and annotation.</title>
        <authorList>
            <consortium name="The Broad Institute Genomics Platform"/>
            <consortium name="The Broad Institute Genome Sequencing Center for Infectious Disease"/>
            <person name="Wu L."/>
            <person name="Ma J."/>
        </authorList>
    </citation>
    <scope>NUCLEOTIDE SEQUENCE [LARGE SCALE GENOMIC DNA]</scope>
    <source>
        <strain evidence="3">JCM 4733</strain>
    </source>
</reference>
<proteinExistence type="predicted"/>
<evidence type="ECO:0000313" key="3">
    <source>
        <dbReference type="Proteomes" id="UP000653644"/>
    </source>
</evidence>
<sequence>MERQGLRLTTPIRTCADLLRCGPRDSAIVAVDSALTHRRVELVRRAPLVRKDEIAAMLGKTSQGSVRALNWLRLTDPLAGSPAKTVARLRMYDAELHPESQAELRTPDGARRFVDFLFRAAGLAVEIEGYAYHGTPQPPPLQRRGRLPAACVHGRGDQGHAGFPDRRSQVTVGPLASRPVSGLGGANAPRQHAGPVQRVEGWGGGSGSASRARRVDRRLRLSPRTPWGASPCPVRG</sequence>
<evidence type="ECO:0008006" key="4">
    <source>
        <dbReference type="Google" id="ProtNLM"/>
    </source>
</evidence>
<evidence type="ECO:0000256" key="1">
    <source>
        <dbReference type="SAM" id="MobiDB-lite"/>
    </source>
</evidence>
<accession>A0ABQ3CIB9</accession>
<feature type="compositionally biased region" description="Basic residues" evidence="1">
    <location>
        <begin position="211"/>
        <end position="221"/>
    </location>
</feature>
<protein>
    <recommendedName>
        <fullName evidence="4">DUF4158 domain-containing protein</fullName>
    </recommendedName>
</protein>
<name>A0ABQ3CIB9_9ACTN</name>
<organism evidence="2 3">
    <name type="scientific">Streptomyces canarius</name>
    <dbReference type="NCBI Taxonomy" id="285453"/>
    <lineage>
        <taxon>Bacteria</taxon>
        <taxon>Bacillati</taxon>
        <taxon>Actinomycetota</taxon>
        <taxon>Actinomycetes</taxon>
        <taxon>Kitasatosporales</taxon>
        <taxon>Streptomycetaceae</taxon>
        <taxon>Streptomyces</taxon>
    </lineage>
</organism>